<dbReference type="KEGG" id="psoj:PHYSODRAFT_303473"/>
<evidence type="ECO:0000313" key="2">
    <source>
        <dbReference type="EMBL" id="EGZ14256.1"/>
    </source>
</evidence>
<keyword evidence="3" id="KW-1185">Reference proteome</keyword>
<proteinExistence type="predicted"/>
<evidence type="ECO:0000256" key="1">
    <source>
        <dbReference type="SAM" id="MobiDB-lite"/>
    </source>
</evidence>
<dbReference type="AlphaFoldDB" id="G4ZSN4"/>
<feature type="region of interest" description="Disordered" evidence="1">
    <location>
        <begin position="85"/>
        <end position="141"/>
    </location>
</feature>
<dbReference type="RefSeq" id="XP_009531685.1">
    <property type="nucleotide sequence ID" value="XM_009533390.1"/>
</dbReference>
<organism evidence="2 3">
    <name type="scientific">Phytophthora sojae (strain P6497)</name>
    <name type="common">Soybean stem and root rot agent</name>
    <name type="synonym">Phytophthora megasperma f. sp. glycines</name>
    <dbReference type="NCBI Taxonomy" id="1094619"/>
    <lineage>
        <taxon>Eukaryota</taxon>
        <taxon>Sar</taxon>
        <taxon>Stramenopiles</taxon>
        <taxon>Oomycota</taxon>
        <taxon>Peronosporomycetes</taxon>
        <taxon>Peronosporales</taxon>
        <taxon>Peronosporaceae</taxon>
        <taxon>Phytophthora</taxon>
    </lineage>
</organism>
<protein>
    <submittedName>
        <fullName evidence="2">Uncharacterized protein</fullName>
    </submittedName>
</protein>
<dbReference type="EMBL" id="JH159156">
    <property type="protein sequence ID" value="EGZ14256.1"/>
    <property type="molecule type" value="Genomic_DNA"/>
</dbReference>
<sequence>MAKKPNQCAYSSGCCGRLAIKKNGKPHTMCETHRRYQAKKQRQRRCEKHPPTLRETQCRYPGCEEVRAIKSGKMLQLCEMHRARHNEDSEASTRPGAARMPPEAVSESEATLTAGKSPPFGIRTLPREMTSNSFRPDELSRSTLSDLSRALTDRQHQRSQADALFFQHHAEIWSKQYISALNKHSN</sequence>
<dbReference type="SMR" id="G4ZSN4"/>
<dbReference type="InParanoid" id="G4ZSN4"/>
<gene>
    <name evidence="2" type="ORF">PHYSODRAFT_303473</name>
</gene>
<reference evidence="2 3" key="1">
    <citation type="journal article" date="2006" name="Science">
        <title>Phytophthora genome sequences uncover evolutionary origins and mechanisms of pathogenesis.</title>
        <authorList>
            <person name="Tyler B.M."/>
            <person name="Tripathy S."/>
            <person name="Zhang X."/>
            <person name="Dehal P."/>
            <person name="Jiang R.H."/>
            <person name="Aerts A."/>
            <person name="Arredondo F.D."/>
            <person name="Baxter L."/>
            <person name="Bensasson D."/>
            <person name="Beynon J.L."/>
            <person name="Chapman J."/>
            <person name="Damasceno C.M."/>
            <person name="Dorrance A.E."/>
            <person name="Dou D."/>
            <person name="Dickerman A.W."/>
            <person name="Dubchak I.L."/>
            <person name="Garbelotto M."/>
            <person name="Gijzen M."/>
            <person name="Gordon S.G."/>
            <person name="Govers F."/>
            <person name="Grunwald N.J."/>
            <person name="Huang W."/>
            <person name="Ivors K.L."/>
            <person name="Jones R.W."/>
            <person name="Kamoun S."/>
            <person name="Krampis K."/>
            <person name="Lamour K.H."/>
            <person name="Lee M.K."/>
            <person name="McDonald W.H."/>
            <person name="Medina M."/>
            <person name="Meijer H.J."/>
            <person name="Nordberg E.K."/>
            <person name="Maclean D.J."/>
            <person name="Ospina-Giraldo M.D."/>
            <person name="Morris P.F."/>
            <person name="Phuntumart V."/>
            <person name="Putnam N.H."/>
            <person name="Rash S."/>
            <person name="Rose J.K."/>
            <person name="Sakihama Y."/>
            <person name="Salamov A.A."/>
            <person name="Savidor A."/>
            <person name="Scheuring C.F."/>
            <person name="Smith B.M."/>
            <person name="Sobral B.W."/>
            <person name="Terry A."/>
            <person name="Torto-Alalibo T.A."/>
            <person name="Win J."/>
            <person name="Xu Z."/>
            <person name="Zhang H."/>
            <person name="Grigoriev I.V."/>
            <person name="Rokhsar D.S."/>
            <person name="Boore J.L."/>
        </authorList>
    </citation>
    <scope>NUCLEOTIDE SEQUENCE [LARGE SCALE GENOMIC DNA]</scope>
    <source>
        <strain evidence="2 3">P6497</strain>
    </source>
</reference>
<name>G4ZSN4_PHYSP</name>
<dbReference type="GeneID" id="20642283"/>
<accession>G4ZSN4</accession>
<evidence type="ECO:0000313" key="3">
    <source>
        <dbReference type="Proteomes" id="UP000002640"/>
    </source>
</evidence>
<dbReference type="Proteomes" id="UP000002640">
    <property type="component" value="Unassembled WGS sequence"/>
</dbReference>